<dbReference type="InterPro" id="IPR000600">
    <property type="entry name" value="ROK"/>
</dbReference>
<dbReference type="Gene3D" id="3.30.420.40">
    <property type="match status" value="2"/>
</dbReference>
<dbReference type="Gene3D" id="1.10.10.10">
    <property type="entry name" value="Winged helix-like DNA-binding domain superfamily/Winged helix DNA-binding domain"/>
    <property type="match status" value="1"/>
</dbReference>
<protein>
    <submittedName>
        <fullName evidence="2">ROK family protein</fullName>
    </submittedName>
</protein>
<accession>A0A367YXU5</accession>
<dbReference type="AlphaFoldDB" id="A0A367YXU5"/>
<evidence type="ECO:0000313" key="2">
    <source>
        <dbReference type="EMBL" id="RCK70716.1"/>
    </source>
</evidence>
<dbReference type="Pfam" id="PF00480">
    <property type="entry name" value="ROK"/>
    <property type="match status" value="1"/>
</dbReference>
<reference evidence="2 3" key="1">
    <citation type="submission" date="2018-07" db="EMBL/GenBank/DDBJ databases">
        <title>Desertimonas flava gen. nov. sp. nov.</title>
        <authorList>
            <person name="Liu S."/>
        </authorList>
    </citation>
    <scope>NUCLEOTIDE SEQUENCE [LARGE SCALE GENOMIC DNA]</scope>
    <source>
        <strain evidence="2 3">16Sb5-5</strain>
    </source>
</reference>
<dbReference type="Proteomes" id="UP000252770">
    <property type="component" value="Unassembled WGS sequence"/>
</dbReference>
<comment type="similarity">
    <text evidence="1">Belongs to the ROK (NagC/XylR) family.</text>
</comment>
<dbReference type="InterPro" id="IPR036390">
    <property type="entry name" value="WH_DNA-bd_sf"/>
</dbReference>
<organism evidence="2 3">
    <name type="scientific">Desertihabitans brevis</name>
    <dbReference type="NCBI Taxonomy" id="2268447"/>
    <lineage>
        <taxon>Bacteria</taxon>
        <taxon>Bacillati</taxon>
        <taxon>Actinomycetota</taxon>
        <taxon>Actinomycetes</taxon>
        <taxon>Propionibacteriales</taxon>
        <taxon>Propionibacteriaceae</taxon>
        <taxon>Desertihabitans</taxon>
    </lineage>
</organism>
<proteinExistence type="inferred from homology"/>
<dbReference type="PROSITE" id="PS01125">
    <property type="entry name" value="ROK"/>
    <property type="match status" value="1"/>
</dbReference>
<dbReference type="InterPro" id="IPR043129">
    <property type="entry name" value="ATPase_NBD"/>
</dbReference>
<name>A0A367YXU5_9ACTN</name>
<comment type="caution">
    <text evidence="2">The sequence shown here is derived from an EMBL/GenBank/DDBJ whole genome shotgun (WGS) entry which is preliminary data.</text>
</comment>
<dbReference type="PANTHER" id="PTHR18964">
    <property type="entry name" value="ROK (REPRESSOR, ORF, KINASE) FAMILY"/>
    <property type="match status" value="1"/>
</dbReference>
<evidence type="ECO:0000313" key="3">
    <source>
        <dbReference type="Proteomes" id="UP000252770"/>
    </source>
</evidence>
<dbReference type="RefSeq" id="WP_114125486.1">
    <property type="nucleotide sequence ID" value="NZ_QOUI01000002.1"/>
</dbReference>
<keyword evidence="3" id="KW-1185">Reference proteome</keyword>
<dbReference type="PANTHER" id="PTHR18964:SF149">
    <property type="entry name" value="BIFUNCTIONAL UDP-N-ACETYLGLUCOSAMINE 2-EPIMERASE_N-ACETYLMANNOSAMINE KINASE"/>
    <property type="match status" value="1"/>
</dbReference>
<dbReference type="InterPro" id="IPR036388">
    <property type="entry name" value="WH-like_DNA-bd_sf"/>
</dbReference>
<dbReference type="SUPFAM" id="SSF46785">
    <property type="entry name" value="Winged helix' DNA-binding domain"/>
    <property type="match status" value="1"/>
</dbReference>
<evidence type="ECO:0000256" key="1">
    <source>
        <dbReference type="ARBA" id="ARBA00006479"/>
    </source>
</evidence>
<dbReference type="InterPro" id="IPR049874">
    <property type="entry name" value="ROK_cs"/>
</dbReference>
<dbReference type="EMBL" id="QOUI01000002">
    <property type="protein sequence ID" value="RCK70716.1"/>
    <property type="molecule type" value="Genomic_DNA"/>
</dbReference>
<gene>
    <name evidence="2" type="ORF">DT076_04750</name>
</gene>
<sequence>MPADRRSGASPRELHRAQVVERLRHRGRTSRAELVEATGLSRDTVSGLVAELLADGEVVVAPGQPRTDAGGGRPPQHLTLNPAAGVLLGLDFGHRRVLMVLVDAAHEVVGWRRRTYPPGTSWPERCTVALTAVEELLAEDPAGRPLAGCGVGVPGGTVQRADVLATIRARVSAALDVPVRTDNNARLAGLAEATWGAARGIADVAYLRLSAGVGGALVLGGRIRTGSHDLGGELGHVCVDPAGPVCRCTKRGCLEAHVRLEQVLADTGCHSLPELRSRVAAGEEAVCAVVARAGRRVGGVLAAVGTALDLHHFVLAGELVVLGEALLEPVRDTLRAQLGLGASAQQDGQGTSAAQVVPAQLGDQAGALGAIALLLGDPGIDLTPAGTGV</sequence>
<dbReference type="SUPFAM" id="SSF53067">
    <property type="entry name" value="Actin-like ATPase domain"/>
    <property type="match status" value="1"/>
</dbReference>